<dbReference type="OrthoDB" id="8443918at2"/>
<dbReference type="Gene3D" id="1.10.10.10">
    <property type="entry name" value="Winged helix-like DNA-binding domain superfamily/Winged helix DNA-binding domain"/>
    <property type="match status" value="1"/>
</dbReference>
<dbReference type="InterPro" id="IPR036390">
    <property type="entry name" value="WH_DNA-bd_sf"/>
</dbReference>
<dbReference type="InterPro" id="IPR052509">
    <property type="entry name" value="Metal_resp_DNA-bind_regulator"/>
</dbReference>
<dbReference type="Proteomes" id="UP000076321">
    <property type="component" value="Unassembled WGS sequence"/>
</dbReference>
<feature type="domain" description="Transcription regulator PadR N-terminal" evidence="1">
    <location>
        <begin position="24"/>
        <end position="97"/>
    </location>
</feature>
<name>A0A154MWJ7_9PSEU</name>
<reference evidence="2 3" key="1">
    <citation type="submission" date="2015-12" db="EMBL/GenBank/DDBJ databases">
        <title>Amycolatopsis regifaucium genome sequencing and assembly.</title>
        <authorList>
            <person name="Mayilraj S."/>
        </authorList>
    </citation>
    <scope>NUCLEOTIDE SEQUENCE [LARGE SCALE GENOMIC DNA]</scope>
    <source>
        <strain evidence="2 3">GY080</strain>
    </source>
</reference>
<accession>A0A154MWJ7</accession>
<comment type="caution">
    <text evidence="2">The sequence shown here is derived from an EMBL/GenBank/DDBJ whole genome shotgun (WGS) entry which is preliminary data.</text>
</comment>
<evidence type="ECO:0000259" key="1">
    <source>
        <dbReference type="Pfam" id="PF03551"/>
    </source>
</evidence>
<dbReference type="Pfam" id="PF03551">
    <property type="entry name" value="PadR"/>
    <property type="match status" value="1"/>
</dbReference>
<dbReference type="InterPro" id="IPR036388">
    <property type="entry name" value="WH-like_DNA-bd_sf"/>
</dbReference>
<sequence length="206" mass="23423">MIGHSKDEEADTATVRRSPLAMAVLLLLAVEPKHPYGLRQRILEWEKDRVINVSQRNAIYQTMRRLERHGLITVHETTKHENRPERTVFRTTESGVQLSREWVRDMLRTPAVEYPEFPAALAFIASISRSEAMAALNERLETSERNLAAFETEVNARLADFGGSLDPIHLVDTDYQRTMARAEITWLRGMLEKLEAAQRNGAVGGT</sequence>
<dbReference type="AlphaFoldDB" id="A0A154MWJ7"/>
<evidence type="ECO:0000313" key="3">
    <source>
        <dbReference type="Proteomes" id="UP000076321"/>
    </source>
</evidence>
<evidence type="ECO:0000313" key="2">
    <source>
        <dbReference type="EMBL" id="KZB88313.1"/>
    </source>
</evidence>
<dbReference type="EMBL" id="LQCI01000002">
    <property type="protein sequence ID" value="KZB88313.1"/>
    <property type="molecule type" value="Genomic_DNA"/>
</dbReference>
<dbReference type="RefSeq" id="WP_061983660.1">
    <property type="nucleotide sequence ID" value="NZ_FOPQ01000004.1"/>
</dbReference>
<dbReference type="InterPro" id="IPR005149">
    <property type="entry name" value="Tscrpt_reg_PadR_N"/>
</dbReference>
<proteinExistence type="predicted"/>
<protein>
    <submittedName>
        <fullName evidence="2">Transcriptional regulator</fullName>
    </submittedName>
</protein>
<organism evidence="2 3">
    <name type="scientific">Amycolatopsis regifaucium</name>
    <dbReference type="NCBI Taxonomy" id="546365"/>
    <lineage>
        <taxon>Bacteria</taxon>
        <taxon>Bacillati</taxon>
        <taxon>Actinomycetota</taxon>
        <taxon>Actinomycetes</taxon>
        <taxon>Pseudonocardiales</taxon>
        <taxon>Pseudonocardiaceae</taxon>
        <taxon>Amycolatopsis</taxon>
    </lineage>
</organism>
<dbReference type="PANTHER" id="PTHR33169">
    <property type="entry name" value="PADR-FAMILY TRANSCRIPTIONAL REGULATOR"/>
    <property type="match status" value="1"/>
</dbReference>
<dbReference type="SUPFAM" id="SSF46785">
    <property type="entry name" value="Winged helix' DNA-binding domain"/>
    <property type="match status" value="1"/>
</dbReference>
<dbReference type="PANTHER" id="PTHR33169:SF14">
    <property type="entry name" value="TRANSCRIPTIONAL REGULATOR RV3488"/>
    <property type="match status" value="1"/>
</dbReference>
<gene>
    <name evidence="2" type="ORF">AVL48_20400</name>
</gene>